<reference evidence="4" key="1">
    <citation type="submission" date="2021-03" db="EMBL/GenBank/DDBJ databases">
        <authorList>
            <person name="Tagirdzhanova G."/>
        </authorList>
    </citation>
    <scope>NUCLEOTIDE SEQUENCE</scope>
</reference>
<dbReference type="SUPFAM" id="SSF51197">
    <property type="entry name" value="Clavaminate synthase-like"/>
    <property type="match status" value="1"/>
</dbReference>
<keyword evidence="2" id="KW-0479">Metal-binding</keyword>
<organism evidence="4 5">
    <name type="scientific">Alectoria fallacina</name>
    <dbReference type="NCBI Taxonomy" id="1903189"/>
    <lineage>
        <taxon>Eukaryota</taxon>
        <taxon>Fungi</taxon>
        <taxon>Dikarya</taxon>
        <taxon>Ascomycota</taxon>
        <taxon>Pezizomycotina</taxon>
        <taxon>Lecanoromycetes</taxon>
        <taxon>OSLEUM clade</taxon>
        <taxon>Lecanoromycetidae</taxon>
        <taxon>Lecanorales</taxon>
        <taxon>Lecanorineae</taxon>
        <taxon>Parmeliaceae</taxon>
        <taxon>Alectoria</taxon>
    </lineage>
</organism>
<dbReference type="AlphaFoldDB" id="A0A8H3IH44"/>
<evidence type="ECO:0000259" key="3">
    <source>
        <dbReference type="PROSITE" id="PS51471"/>
    </source>
</evidence>
<evidence type="ECO:0000256" key="1">
    <source>
        <dbReference type="ARBA" id="ARBA00008056"/>
    </source>
</evidence>
<name>A0A8H3IH44_9LECA</name>
<dbReference type="PROSITE" id="PS51471">
    <property type="entry name" value="FE2OG_OXY"/>
    <property type="match status" value="1"/>
</dbReference>
<sequence>MSSTKTPPVIDFSDYLSGDPSRTKRCADQIGHACRTQGFFQIINHSVPPSLQKQMIEASKEFFALPIEEKKKLDKCKETLSRQIFLHPPIRVANPHVAQNNHNRGYEVMYGQLFEEGTKPDLKEGYYVAQDLSPDHPQVLSKKFAHGPNIWPESLGSHFREICMDYLNQVTNLAEQVMQAIAISLGYDEHYFDEFCAEPMAFYKLLHYPPQAPDAHALQRGIGAHRDFGVLTLLLQGDVPGLEVWDDATKSYYTAPPVEGAYVVNLGNLFEQWTNDEYLSNVHRVINRSGVDRYSIPFNYNGNPDFVVKCIESCRDKAEDEKYAPVSVDDYVRRKYKDVYARVGIYSVS</sequence>
<keyword evidence="2" id="KW-0408">Iron</keyword>
<dbReference type="GO" id="GO:0046872">
    <property type="term" value="F:metal ion binding"/>
    <property type="evidence" value="ECO:0007669"/>
    <property type="project" value="UniProtKB-KW"/>
</dbReference>
<gene>
    <name evidence="4" type="ORF">ALECFALPRED_008804</name>
</gene>
<dbReference type="PANTHER" id="PTHR47990">
    <property type="entry name" value="2-OXOGLUTARATE (2OG) AND FE(II)-DEPENDENT OXYGENASE SUPERFAMILY PROTEIN-RELATED"/>
    <property type="match status" value="1"/>
</dbReference>
<dbReference type="Pfam" id="PF14226">
    <property type="entry name" value="DIOX_N"/>
    <property type="match status" value="2"/>
</dbReference>
<dbReference type="GO" id="GO:0044283">
    <property type="term" value="P:small molecule biosynthetic process"/>
    <property type="evidence" value="ECO:0007669"/>
    <property type="project" value="UniProtKB-ARBA"/>
</dbReference>
<dbReference type="GO" id="GO:0016491">
    <property type="term" value="F:oxidoreductase activity"/>
    <property type="evidence" value="ECO:0007669"/>
    <property type="project" value="UniProtKB-KW"/>
</dbReference>
<dbReference type="Pfam" id="PF03171">
    <property type="entry name" value="2OG-FeII_Oxy"/>
    <property type="match status" value="1"/>
</dbReference>
<dbReference type="InterPro" id="IPR005123">
    <property type="entry name" value="Oxoglu/Fe-dep_dioxygenase_dom"/>
</dbReference>
<evidence type="ECO:0000256" key="2">
    <source>
        <dbReference type="RuleBase" id="RU003682"/>
    </source>
</evidence>
<dbReference type="PRINTS" id="PR00682">
    <property type="entry name" value="IPNSYNTHASE"/>
</dbReference>
<protein>
    <recommendedName>
        <fullName evidence="3">Fe2OG dioxygenase domain-containing protein</fullName>
    </recommendedName>
</protein>
<comment type="caution">
    <text evidence="4">The sequence shown here is derived from an EMBL/GenBank/DDBJ whole genome shotgun (WGS) entry which is preliminary data.</text>
</comment>
<dbReference type="InterPro" id="IPR026992">
    <property type="entry name" value="DIOX_N"/>
</dbReference>
<dbReference type="InterPro" id="IPR044861">
    <property type="entry name" value="IPNS-like_FE2OG_OXY"/>
</dbReference>
<dbReference type="Gene3D" id="2.60.120.330">
    <property type="entry name" value="B-lactam Antibiotic, Isopenicillin N Synthase, Chain"/>
    <property type="match status" value="1"/>
</dbReference>
<dbReference type="InterPro" id="IPR050231">
    <property type="entry name" value="Iron_ascorbate_oxido_reductase"/>
</dbReference>
<dbReference type="OrthoDB" id="288590at2759"/>
<evidence type="ECO:0000313" key="4">
    <source>
        <dbReference type="EMBL" id="CAF9913419.1"/>
    </source>
</evidence>
<feature type="domain" description="Fe2OG dioxygenase" evidence="3">
    <location>
        <begin position="196"/>
        <end position="302"/>
    </location>
</feature>
<dbReference type="Proteomes" id="UP000664203">
    <property type="component" value="Unassembled WGS sequence"/>
</dbReference>
<comment type="similarity">
    <text evidence="1 2">Belongs to the iron/ascorbate-dependent oxidoreductase family.</text>
</comment>
<evidence type="ECO:0000313" key="5">
    <source>
        <dbReference type="Proteomes" id="UP000664203"/>
    </source>
</evidence>
<dbReference type="EMBL" id="CAJPDR010000062">
    <property type="protein sequence ID" value="CAF9913419.1"/>
    <property type="molecule type" value="Genomic_DNA"/>
</dbReference>
<keyword evidence="2" id="KW-0560">Oxidoreductase</keyword>
<proteinExistence type="inferred from homology"/>
<accession>A0A8H3IH44</accession>
<dbReference type="InterPro" id="IPR027443">
    <property type="entry name" value="IPNS-like_sf"/>
</dbReference>
<keyword evidence="5" id="KW-1185">Reference proteome</keyword>